<evidence type="ECO:0000256" key="3">
    <source>
        <dbReference type="ARBA" id="ARBA00022840"/>
    </source>
</evidence>
<proteinExistence type="inferred from homology"/>
<dbReference type="InterPro" id="IPR029048">
    <property type="entry name" value="HSP70_C_sf"/>
</dbReference>
<dbReference type="Gene3D" id="3.30.30.30">
    <property type="match status" value="1"/>
</dbReference>
<dbReference type="SUPFAM" id="SSF100934">
    <property type="entry name" value="Heat shock protein 70kD (HSP70), C-terminal subdomain"/>
    <property type="match status" value="1"/>
</dbReference>
<dbReference type="EMBL" id="AY204370">
    <property type="protein sequence ID" value="AAO38293.1"/>
    <property type="molecule type" value="Genomic_DNA"/>
</dbReference>
<dbReference type="PROSITE" id="PS00329">
    <property type="entry name" value="HSP70_2"/>
    <property type="match status" value="1"/>
</dbReference>
<dbReference type="InterPro" id="IPR043129">
    <property type="entry name" value="ATPase_NBD"/>
</dbReference>
<evidence type="ECO:0000256" key="5">
    <source>
        <dbReference type="RuleBase" id="RU003322"/>
    </source>
</evidence>
<evidence type="ECO:0000313" key="6">
    <source>
        <dbReference type="EMBL" id="AAO38293.1"/>
    </source>
</evidence>
<keyword evidence="2 5" id="KW-0547">Nucleotide-binding</keyword>
<gene>
    <name evidence="6" type="primary">hscA</name>
</gene>
<dbReference type="GO" id="GO:0005524">
    <property type="term" value="F:ATP binding"/>
    <property type="evidence" value="ECO:0007669"/>
    <property type="project" value="UniProtKB-KW"/>
</dbReference>
<dbReference type="Gene3D" id="2.60.34.10">
    <property type="entry name" value="Substrate Binding Domain Of DNAk, Chain A, domain 1"/>
    <property type="match status" value="1"/>
</dbReference>
<name>Q7X1K7_9BACT</name>
<dbReference type="SUPFAM" id="SSF53067">
    <property type="entry name" value="Actin-like ATPase domain"/>
    <property type="match status" value="2"/>
</dbReference>
<dbReference type="SUPFAM" id="SSF100920">
    <property type="entry name" value="Heat shock protein 70kD (HSP70), peptide-binding domain"/>
    <property type="match status" value="1"/>
</dbReference>
<dbReference type="InterPro" id="IPR013126">
    <property type="entry name" value="Hsp_70_fam"/>
</dbReference>
<dbReference type="Gene3D" id="1.20.1270.10">
    <property type="match status" value="1"/>
</dbReference>
<dbReference type="PRINTS" id="PR00301">
    <property type="entry name" value="HEATSHOCK70"/>
</dbReference>
<dbReference type="Gene3D" id="3.90.640.10">
    <property type="entry name" value="Actin, Chain A, domain 4"/>
    <property type="match status" value="1"/>
</dbReference>
<keyword evidence="3 5" id="KW-0067">ATP-binding</keyword>
<dbReference type="PANTHER" id="PTHR19375">
    <property type="entry name" value="HEAT SHOCK PROTEIN 70KDA"/>
    <property type="match status" value="1"/>
</dbReference>
<dbReference type="NCBIfam" id="NF003520">
    <property type="entry name" value="PRK05183.1"/>
    <property type="match status" value="1"/>
</dbReference>
<dbReference type="AlphaFoldDB" id="Q7X1K7"/>
<dbReference type="GO" id="GO:0140662">
    <property type="term" value="F:ATP-dependent protein folding chaperone"/>
    <property type="evidence" value="ECO:0007669"/>
    <property type="project" value="InterPro"/>
</dbReference>
<protein>
    <submittedName>
        <fullName evidence="6">HscA chaperone</fullName>
    </submittedName>
</protein>
<dbReference type="Gene3D" id="3.30.420.40">
    <property type="match status" value="2"/>
</dbReference>
<comment type="similarity">
    <text evidence="1 5">Belongs to the heat shock protein 70 family.</text>
</comment>
<dbReference type="InterPro" id="IPR018181">
    <property type="entry name" value="Heat_shock_70_CS"/>
</dbReference>
<dbReference type="Pfam" id="PF00012">
    <property type="entry name" value="HSP70"/>
    <property type="match status" value="1"/>
</dbReference>
<keyword evidence="4" id="KW-0143">Chaperone</keyword>
<accession>Q7X1K7</accession>
<sequence length="588" mass="64007">MEDGKLRVIPDTEGRKLLPSVVALSSSGVQVGFAAKSRLNDPETIVVYSAKRLMGRSFSDVEQEIGQLAYPVENVDGLPLIPDPFRKRHLSAPQIGAMILSELRKRAEVALGQTVTDAVITVPAYFNDAQRQATKDAGEMAGLNVLRILNEPTSAALAYGFGAGKDGLYAVYDLGGGTFDFSLLSIRRGVFEVKATSGDTHLGGDDFDQAIIDQWLGILPKGVDQSRPEVRDLLRKEAEKAKIALSQNTEVAVSVPAIGLETTLSRETMNKWVEPLVQRTLIPVHKALSDAGVLPGEVDGVILVGGATRLLRVKEAVEELFRRPVYDEHDPDLVVGEGAAVQGDILSGSRKDMLLLDVTPLSLGIETMGGVMSSLIPRNTTIPTQAKELFTTFLDGQVKVDIHVLQGEREMAKDNRSLARFSLTDITPMTAGAARIEVTFTIDANGILDVRALDQRTGRSQGVVVHPSYGISKDTVREMIKESFQHAQEDFQTRMLIDSRTEATTVINATRRALEKLGPDILPDEERSMINKQLDTLEKAVKGEDAKLIRDETSALDQVTRPLAERLMNTSVQDALGGKSLPEPEREA</sequence>
<evidence type="ECO:0000256" key="4">
    <source>
        <dbReference type="ARBA" id="ARBA00023186"/>
    </source>
</evidence>
<evidence type="ECO:0000256" key="2">
    <source>
        <dbReference type="ARBA" id="ARBA00022741"/>
    </source>
</evidence>
<evidence type="ECO:0000256" key="1">
    <source>
        <dbReference type="ARBA" id="ARBA00007381"/>
    </source>
</evidence>
<reference evidence="6" key="1">
    <citation type="journal article" date="2003" name="Proc. Natl. Acad. Sci. U.S.A.">
        <title>Gene function analysis in environmental isolates: the nif regulon of the strict iron oxidizing bacterium Leptospirillum ferrooxidans.</title>
        <authorList>
            <person name="Parro V."/>
            <person name="Moreno-Paz M."/>
        </authorList>
    </citation>
    <scope>NUCLEOTIDE SEQUENCE</scope>
</reference>
<organism evidence="6">
    <name type="scientific">Leptospirillum ferrooxidans</name>
    <dbReference type="NCBI Taxonomy" id="180"/>
    <lineage>
        <taxon>Bacteria</taxon>
        <taxon>Pseudomonadati</taxon>
        <taxon>Nitrospirota</taxon>
        <taxon>Nitrospiria</taxon>
        <taxon>Nitrospirales</taxon>
        <taxon>Nitrospiraceae</taxon>
        <taxon>Leptospirillum</taxon>
    </lineage>
</organism>
<dbReference type="InterPro" id="IPR029047">
    <property type="entry name" value="HSP70_peptide-bd_sf"/>
</dbReference>
<dbReference type="FunFam" id="3.90.640.10:FF:000003">
    <property type="entry name" value="Molecular chaperone DnaK"/>
    <property type="match status" value="1"/>
</dbReference>